<evidence type="ECO:0000313" key="9">
    <source>
        <dbReference type="Proteomes" id="UP000430146"/>
    </source>
</evidence>
<dbReference type="Proteomes" id="UP000430146">
    <property type="component" value="Unassembled WGS sequence"/>
</dbReference>
<dbReference type="PROSITE" id="PS00061">
    <property type="entry name" value="ADH_SHORT"/>
    <property type="match status" value="1"/>
</dbReference>
<feature type="domain" description="Ketoreductase" evidence="7">
    <location>
        <begin position="3"/>
        <end position="182"/>
    </location>
</feature>
<dbReference type="InterPro" id="IPR057326">
    <property type="entry name" value="KR_dom"/>
</dbReference>
<dbReference type="InterPro" id="IPR020904">
    <property type="entry name" value="Sc_DH/Rdtase_CS"/>
</dbReference>
<evidence type="ECO:0000256" key="3">
    <source>
        <dbReference type="ARBA" id="ARBA00022512"/>
    </source>
</evidence>
<evidence type="ECO:0000256" key="5">
    <source>
        <dbReference type="ARBA" id="ARBA00040781"/>
    </source>
</evidence>
<protein>
    <recommendedName>
        <fullName evidence="5">3-oxoacyl-[acyl-carrier-protein] reductase MabA</fullName>
    </recommendedName>
</protein>
<dbReference type="AlphaFoldDB" id="A0A5S9R288"/>
<dbReference type="PANTHER" id="PTHR42879">
    <property type="entry name" value="3-OXOACYL-(ACYL-CARRIER-PROTEIN) REDUCTASE"/>
    <property type="match status" value="1"/>
</dbReference>
<dbReference type="OrthoDB" id="4350228at2"/>
<dbReference type="InterPro" id="IPR050259">
    <property type="entry name" value="SDR"/>
</dbReference>
<evidence type="ECO:0000256" key="2">
    <source>
        <dbReference type="ARBA" id="ARBA00006484"/>
    </source>
</evidence>
<evidence type="ECO:0000313" key="8">
    <source>
        <dbReference type="EMBL" id="CAA0127759.1"/>
    </source>
</evidence>
<proteinExistence type="inferred from homology"/>
<keyword evidence="4 8" id="KW-0560">Oxidoreductase</keyword>
<dbReference type="GO" id="GO:0032787">
    <property type="term" value="P:monocarboxylic acid metabolic process"/>
    <property type="evidence" value="ECO:0007669"/>
    <property type="project" value="UniProtKB-ARBA"/>
</dbReference>
<comment type="similarity">
    <text evidence="2">Belongs to the short-chain dehydrogenases/reductases (SDR) family.</text>
</comment>
<evidence type="ECO:0000256" key="1">
    <source>
        <dbReference type="ARBA" id="ARBA00004191"/>
    </source>
</evidence>
<sequence length="247" mass="25425">MARVAVVTGGASGMGEATCRELGRRGHAVAVLDLDEVAAQRVVDALRADGVTALAVAVDVSDHAAVGEAFAKVRTELGPVHILVTSAGIVDFAPALEITPQAWTRMIDVNLSGTFYCAQCALPDMIEARWGRIVMISSSSAQRGSPGMAHYAASKGALISLTKSFAREYGSVGITVNNIPPSGIETPMQHKSQAEGHLPPNEQMAASIPIGHLGTSDDIAAAVGFLCSDEAGFITGQTLGVNGGSVM</sequence>
<dbReference type="RefSeq" id="WP_159232996.1">
    <property type="nucleotide sequence ID" value="NZ_CACSIP010000031.1"/>
</dbReference>
<comment type="catalytic activity">
    <reaction evidence="6">
        <text>a (3R)-hydroxyacyl-[ACP] + NADP(+) = a 3-oxoacyl-[ACP] + NADPH + H(+)</text>
        <dbReference type="Rhea" id="RHEA:17397"/>
        <dbReference type="Rhea" id="RHEA-COMP:9916"/>
        <dbReference type="Rhea" id="RHEA-COMP:9945"/>
        <dbReference type="ChEBI" id="CHEBI:15378"/>
        <dbReference type="ChEBI" id="CHEBI:57783"/>
        <dbReference type="ChEBI" id="CHEBI:58349"/>
        <dbReference type="ChEBI" id="CHEBI:78776"/>
        <dbReference type="ChEBI" id="CHEBI:78827"/>
        <dbReference type="EC" id="1.1.1.100"/>
    </reaction>
    <physiologicalReaction direction="right-to-left" evidence="6">
        <dbReference type="Rhea" id="RHEA:17399"/>
    </physiologicalReaction>
</comment>
<evidence type="ECO:0000259" key="7">
    <source>
        <dbReference type="SMART" id="SM00822"/>
    </source>
</evidence>
<reference evidence="8 9" key="1">
    <citation type="submission" date="2019-11" db="EMBL/GenBank/DDBJ databases">
        <authorList>
            <person name="Holert J."/>
        </authorList>
    </citation>
    <scope>NUCLEOTIDE SEQUENCE [LARGE SCALE GENOMIC DNA]</scope>
    <source>
        <strain evidence="8">BC8_1</strain>
    </source>
</reference>
<accession>A0A5S9R288</accession>
<dbReference type="FunFam" id="3.40.50.720:FF:000084">
    <property type="entry name" value="Short-chain dehydrogenase reductase"/>
    <property type="match status" value="1"/>
</dbReference>
<keyword evidence="3" id="KW-0134">Cell wall</keyword>
<dbReference type="Pfam" id="PF13561">
    <property type="entry name" value="adh_short_C2"/>
    <property type="match status" value="1"/>
</dbReference>
<dbReference type="PRINTS" id="PR00081">
    <property type="entry name" value="GDHRDH"/>
</dbReference>
<evidence type="ECO:0000256" key="4">
    <source>
        <dbReference type="ARBA" id="ARBA00023002"/>
    </source>
</evidence>
<gene>
    <name evidence="8" type="primary">fabG_17</name>
    <name evidence="8" type="ORF">AELLOGFF_05292</name>
</gene>
<dbReference type="InterPro" id="IPR002347">
    <property type="entry name" value="SDR_fam"/>
</dbReference>
<name>A0A5S9R288_MYCVN</name>
<organism evidence="8 9">
    <name type="scientific">Mycolicibacterium vanbaalenii</name>
    <name type="common">Mycobacterium vanbaalenii</name>
    <dbReference type="NCBI Taxonomy" id="110539"/>
    <lineage>
        <taxon>Bacteria</taxon>
        <taxon>Bacillati</taxon>
        <taxon>Actinomycetota</taxon>
        <taxon>Actinomycetes</taxon>
        <taxon>Mycobacteriales</taxon>
        <taxon>Mycobacteriaceae</taxon>
        <taxon>Mycolicibacterium</taxon>
    </lineage>
</organism>
<dbReference type="Gene3D" id="3.40.50.720">
    <property type="entry name" value="NAD(P)-binding Rossmann-like Domain"/>
    <property type="match status" value="1"/>
</dbReference>
<dbReference type="SUPFAM" id="SSF51735">
    <property type="entry name" value="NAD(P)-binding Rossmann-fold domains"/>
    <property type="match status" value="1"/>
</dbReference>
<keyword evidence="3" id="KW-0964">Secreted</keyword>
<dbReference type="GO" id="GO:0004316">
    <property type="term" value="F:3-oxoacyl-[acyl-carrier-protein] reductase (NADPH) activity"/>
    <property type="evidence" value="ECO:0007669"/>
    <property type="project" value="UniProtKB-EC"/>
</dbReference>
<comment type="subcellular location">
    <subcellularLocation>
        <location evidence="1">Secreted</location>
        <location evidence="1">Cell wall</location>
    </subcellularLocation>
</comment>
<dbReference type="PANTHER" id="PTHR42879:SF2">
    <property type="entry name" value="3-OXOACYL-[ACYL-CARRIER-PROTEIN] REDUCTASE FABG"/>
    <property type="match status" value="1"/>
</dbReference>
<dbReference type="EMBL" id="CACSIP010000031">
    <property type="protein sequence ID" value="CAA0127759.1"/>
    <property type="molecule type" value="Genomic_DNA"/>
</dbReference>
<dbReference type="PRINTS" id="PR00080">
    <property type="entry name" value="SDRFAMILY"/>
</dbReference>
<evidence type="ECO:0000256" key="6">
    <source>
        <dbReference type="ARBA" id="ARBA00047400"/>
    </source>
</evidence>
<dbReference type="NCBIfam" id="NF009466">
    <property type="entry name" value="PRK12826.1-2"/>
    <property type="match status" value="1"/>
</dbReference>
<dbReference type="InterPro" id="IPR036291">
    <property type="entry name" value="NAD(P)-bd_dom_sf"/>
</dbReference>
<dbReference type="SMART" id="SM00822">
    <property type="entry name" value="PKS_KR"/>
    <property type="match status" value="1"/>
</dbReference>
<keyword evidence="9" id="KW-1185">Reference proteome</keyword>